<dbReference type="AlphaFoldDB" id="A0A6A6GXM4"/>
<reference evidence="2" key="1">
    <citation type="journal article" date="2020" name="Stud. Mycol.">
        <title>101 Dothideomycetes genomes: a test case for predicting lifestyles and emergence of pathogens.</title>
        <authorList>
            <person name="Haridas S."/>
            <person name="Albert R."/>
            <person name="Binder M."/>
            <person name="Bloem J."/>
            <person name="Labutti K."/>
            <person name="Salamov A."/>
            <person name="Andreopoulos B."/>
            <person name="Baker S."/>
            <person name="Barry K."/>
            <person name="Bills G."/>
            <person name="Bluhm B."/>
            <person name="Cannon C."/>
            <person name="Castanera R."/>
            <person name="Culley D."/>
            <person name="Daum C."/>
            <person name="Ezra D."/>
            <person name="Gonzalez J."/>
            <person name="Henrissat B."/>
            <person name="Kuo A."/>
            <person name="Liang C."/>
            <person name="Lipzen A."/>
            <person name="Lutzoni F."/>
            <person name="Magnuson J."/>
            <person name="Mondo S."/>
            <person name="Nolan M."/>
            <person name="Ohm R."/>
            <person name="Pangilinan J."/>
            <person name="Park H.-J."/>
            <person name="Ramirez L."/>
            <person name="Alfaro M."/>
            <person name="Sun H."/>
            <person name="Tritt A."/>
            <person name="Yoshinaga Y."/>
            <person name="Zwiers L.-H."/>
            <person name="Turgeon B."/>
            <person name="Goodwin S."/>
            <person name="Spatafora J."/>
            <person name="Crous P."/>
            <person name="Grigoriev I."/>
        </authorList>
    </citation>
    <scope>NUCLEOTIDE SEQUENCE</scope>
    <source>
        <strain evidence="2">Tuck. ex Michener</strain>
    </source>
</reference>
<feature type="signal peptide" evidence="1">
    <location>
        <begin position="1"/>
        <end position="19"/>
    </location>
</feature>
<keyword evidence="3" id="KW-1185">Reference proteome</keyword>
<dbReference type="Proteomes" id="UP000800092">
    <property type="component" value="Unassembled WGS sequence"/>
</dbReference>
<organism evidence="2 3">
    <name type="scientific">Viridothelium virens</name>
    <name type="common">Speckled blister lichen</name>
    <name type="synonym">Trypethelium virens</name>
    <dbReference type="NCBI Taxonomy" id="1048519"/>
    <lineage>
        <taxon>Eukaryota</taxon>
        <taxon>Fungi</taxon>
        <taxon>Dikarya</taxon>
        <taxon>Ascomycota</taxon>
        <taxon>Pezizomycotina</taxon>
        <taxon>Dothideomycetes</taxon>
        <taxon>Dothideomycetes incertae sedis</taxon>
        <taxon>Trypetheliales</taxon>
        <taxon>Trypetheliaceae</taxon>
        <taxon>Viridothelium</taxon>
    </lineage>
</organism>
<gene>
    <name evidence="2" type="ORF">EV356DRAFT_509170</name>
</gene>
<feature type="chain" id="PRO_5025366529" evidence="1">
    <location>
        <begin position="20"/>
        <end position="122"/>
    </location>
</feature>
<dbReference type="EMBL" id="ML991843">
    <property type="protein sequence ID" value="KAF2230348.1"/>
    <property type="molecule type" value="Genomic_DNA"/>
</dbReference>
<evidence type="ECO:0000256" key="1">
    <source>
        <dbReference type="SAM" id="SignalP"/>
    </source>
</evidence>
<keyword evidence="1" id="KW-0732">Signal</keyword>
<proteinExistence type="predicted"/>
<accession>A0A6A6GXM4</accession>
<protein>
    <submittedName>
        <fullName evidence="2">Uncharacterized protein</fullName>
    </submittedName>
</protein>
<evidence type="ECO:0000313" key="2">
    <source>
        <dbReference type="EMBL" id="KAF2230348.1"/>
    </source>
</evidence>
<evidence type="ECO:0000313" key="3">
    <source>
        <dbReference type="Proteomes" id="UP000800092"/>
    </source>
</evidence>
<sequence>MKTFTYIAGFAALIGNVLASPVATATMWNPIAFEPLSTATATSSAASTATCTTNIFYDMADRGPACTSYAATTTITSEIDCKGCALQTRQLGFGLVSYRSIPALPSPSSFDNSLSLHPLSLD</sequence>
<name>A0A6A6GXM4_VIRVR</name>